<dbReference type="EMBL" id="WHVL01000004">
    <property type="protein sequence ID" value="MCB8889751.1"/>
    <property type="molecule type" value="Genomic_DNA"/>
</dbReference>
<protein>
    <submittedName>
        <fullName evidence="2">Agmatine deiminase family protein</fullName>
    </submittedName>
</protein>
<accession>A0ABS8DTU6</accession>
<reference evidence="2 3" key="1">
    <citation type="journal article" date="2021" name="Sci. Rep.">
        <title>Genome analysis of a halophilic bacterium Halomonas malpeensis YU-PRIM-29(T) reveals its exopolysaccharide and pigment producing capabilities.</title>
        <authorList>
            <person name="Athmika"/>
            <person name="Ghate S.D."/>
            <person name="Arun A.B."/>
            <person name="Rao S.S."/>
            <person name="Kumar S.T.A."/>
            <person name="Kandiyil M.K."/>
            <person name="Saptami K."/>
            <person name="Rekha P.D."/>
        </authorList>
    </citation>
    <scope>NUCLEOTIDE SEQUENCE [LARGE SCALE GENOMIC DNA]</scope>
    <source>
        <strain evidence="3">prim 29</strain>
    </source>
</reference>
<dbReference type="InterPro" id="IPR007466">
    <property type="entry name" value="Peptidyl-Arg-deiminase_porph"/>
</dbReference>
<keyword evidence="1" id="KW-0378">Hydrolase</keyword>
<evidence type="ECO:0000313" key="3">
    <source>
        <dbReference type="Proteomes" id="UP001319882"/>
    </source>
</evidence>
<evidence type="ECO:0000256" key="1">
    <source>
        <dbReference type="ARBA" id="ARBA00022801"/>
    </source>
</evidence>
<dbReference type="Pfam" id="PF04371">
    <property type="entry name" value="PAD_porph"/>
    <property type="match status" value="1"/>
</dbReference>
<gene>
    <name evidence="2" type="ORF">GEV37_11560</name>
</gene>
<evidence type="ECO:0000313" key="2">
    <source>
        <dbReference type="EMBL" id="MCB8889751.1"/>
    </source>
</evidence>
<name>A0ABS8DTU6_9GAMM</name>
<proteinExistence type="predicted"/>
<dbReference type="SUPFAM" id="SSF55909">
    <property type="entry name" value="Pentein"/>
    <property type="match status" value="1"/>
</dbReference>
<comment type="caution">
    <text evidence="2">The sequence shown here is derived from an EMBL/GenBank/DDBJ whole genome shotgun (WGS) entry which is preliminary data.</text>
</comment>
<dbReference type="Gene3D" id="3.75.10.10">
    <property type="entry name" value="L-arginine/glycine Amidinotransferase, Chain A"/>
    <property type="match status" value="1"/>
</dbReference>
<organism evidence="2 3">
    <name type="scientific">Vreelandella malpeensis</name>
    <dbReference type="NCBI Taxonomy" id="1172368"/>
    <lineage>
        <taxon>Bacteria</taxon>
        <taxon>Pseudomonadati</taxon>
        <taxon>Pseudomonadota</taxon>
        <taxon>Gammaproteobacteria</taxon>
        <taxon>Oceanospirillales</taxon>
        <taxon>Halomonadaceae</taxon>
        <taxon>Vreelandella</taxon>
    </lineage>
</organism>
<dbReference type="PANTHER" id="PTHR31377">
    <property type="entry name" value="AGMATINE DEIMINASE-RELATED"/>
    <property type="match status" value="1"/>
</dbReference>
<dbReference type="PANTHER" id="PTHR31377:SF0">
    <property type="entry name" value="AGMATINE DEIMINASE-RELATED"/>
    <property type="match status" value="1"/>
</dbReference>
<dbReference type="Proteomes" id="UP001319882">
    <property type="component" value="Unassembled WGS sequence"/>
</dbReference>
<sequence length="387" mass="42783">MTCNLAGEPLHCARHRPSRQAAFHGQREHPILAHPSYRLLPEWHPQDGLQLTWPRPDGDWQPILECIEATLERIVLATADTQRVLISVPDAATRKRLATRFATLGVAPGRLRLIEIDTDDTWARDHGPLGVMGENGEMALLDYTFTGWGGKFPALRDDALTRALERQGVWACPVVTKPLVLEGGGIETDGEGTLLATKECLLNPNRNPDHSHEEIEAVLKAELGVSRILWLENGYLEGDDTDSHVDTLARFCSPDTIAYVRCDDETDPHYAALKAMEAELMAFRRLNGSPYRLVALPWPRAAFDPDDGHRLPATYANFLIINEAVLVPTYADPADLGALNALAGAFPGRRVIPVECHSVIRQHGSLHCLTMQLPRGTLDTALFEEDA</sequence>
<keyword evidence="3" id="KW-1185">Reference proteome</keyword>